<keyword evidence="3" id="KW-0658">Purine biosynthesis</keyword>
<dbReference type="PANTHER" id="PTHR10099:SF1">
    <property type="entry name" value="PHOSPHORIBOSYLFORMYLGLYCINAMIDINE SYNTHASE"/>
    <property type="match status" value="1"/>
</dbReference>
<dbReference type="OrthoDB" id="1591347at2759"/>
<name>A0A6G1E8G8_9ORYZ</name>
<dbReference type="FunFam" id="1.10.8.750:FF:000001">
    <property type="entry name" value="Putative phosphoribosylformylglycinamidine synthase"/>
    <property type="match status" value="1"/>
</dbReference>
<accession>A0A6G1E8G8</accession>
<dbReference type="SUPFAM" id="SSF109736">
    <property type="entry name" value="FGAM synthase PurL, linker domain"/>
    <property type="match status" value="1"/>
</dbReference>
<gene>
    <name evidence="6" type="ORF">E2562_037986</name>
</gene>
<dbReference type="AlphaFoldDB" id="A0A6G1E8G8"/>
<evidence type="ECO:0000313" key="6">
    <source>
        <dbReference type="EMBL" id="KAF0921007.1"/>
    </source>
</evidence>
<dbReference type="SUPFAM" id="SSF82697">
    <property type="entry name" value="PurS-like"/>
    <property type="match status" value="1"/>
</dbReference>
<dbReference type="GO" id="GO:0005524">
    <property type="term" value="F:ATP binding"/>
    <property type="evidence" value="ECO:0007669"/>
    <property type="project" value="UniProtKB-KW"/>
</dbReference>
<protein>
    <recommendedName>
        <fullName evidence="5">Phosphoribosylformylglycinamidine synthase N-terminal domain-containing protein</fullName>
    </recommendedName>
</protein>
<evidence type="ECO:0000256" key="1">
    <source>
        <dbReference type="ARBA" id="ARBA00022598"/>
    </source>
</evidence>
<dbReference type="Proteomes" id="UP000479710">
    <property type="component" value="Unassembled WGS sequence"/>
</dbReference>
<organism evidence="6 7">
    <name type="scientific">Oryza meyeriana var. granulata</name>
    <dbReference type="NCBI Taxonomy" id="110450"/>
    <lineage>
        <taxon>Eukaryota</taxon>
        <taxon>Viridiplantae</taxon>
        <taxon>Streptophyta</taxon>
        <taxon>Embryophyta</taxon>
        <taxon>Tracheophyta</taxon>
        <taxon>Spermatophyta</taxon>
        <taxon>Magnoliopsida</taxon>
        <taxon>Liliopsida</taxon>
        <taxon>Poales</taxon>
        <taxon>Poaceae</taxon>
        <taxon>BOP clade</taxon>
        <taxon>Oryzoideae</taxon>
        <taxon>Oryzeae</taxon>
        <taxon>Oryzinae</taxon>
        <taxon>Oryza</taxon>
        <taxon>Oryza meyeriana</taxon>
    </lineage>
</organism>
<keyword evidence="1" id="KW-0436">Ligase</keyword>
<proteinExistence type="predicted"/>
<dbReference type="GO" id="GO:0004642">
    <property type="term" value="F:phosphoribosylformylglycinamidine synthase activity"/>
    <property type="evidence" value="ECO:0007669"/>
    <property type="project" value="TreeGrafter"/>
</dbReference>
<keyword evidence="4" id="KW-0067">ATP-binding</keyword>
<comment type="caution">
    <text evidence="6">The sequence shown here is derived from an EMBL/GenBank/DDBJ whole genome shotgun (WGS) entry which is preliminary data.</text>
</comment>
<evidence type="ECO:0000256" key="2">
    <source>
        <dbReference type="ARBA" id="ARBA00022741"/>
    </source>
</evidence>
<evidence type="ECO:0000259" key="5">
    <source>
        <dbReference type="Pfam" id="PF18076"/>
    </source>
</evidence>
<sequence length="113" mass="13248">MEVTRLERSRRYVLCLEPGYGPLDESQLNDFAALVHDRMTECVYPNKLTSFHSDVVPEPVRIVPVIERGREALEEINVKMGLAFDEQDIKYYTRLFRDDIKWNPNTVELFDIA</sequence>
<dbReference type="Gene3D" id="1.10.8.750">
    <property type="entry name" value="Phosphoribosylformylglycinamidine synthase, linker domain"/>
    <property type="match status" value="1"/>
</dbReference>
<keyword evidence="2" id="KW-0547">Nucleotide-binding</keyword>
<dbReference type="EMBL" id="SPHZ02000005">
    <property type="protein sequence ID" value="KAF0921007.1"/>
    <property type="molecule type" value="Genomic_DNA"/>
</dbReference>
<dbReference type="InterPro" id="IPR036604">
    <property type="entry name" value="PurS-like_sf"/>
</dbReference>
<dbReference type="Pfam" id="PF18076">
    <property type="entry name" value="FGAR-AT_N"/>
    <property type="match status" value="1"/>
</dbReference>
<dbReference type="InterPro" id="IPR040707">
    <property type="entry name" value="FGAR-AT_N"/>
</dbReference>
<evidence type="ECO:0000256" key="4">
    <source>
        <dbReference type="ARBA" id="ARBA00022840"/>
    </source>
</evidence>
<evidence type="ECO:0000256" key="3">
    <source>
        <dbReference type="ARBA" id="ARBA00022755"/>
    </source>
</evidence>
<dbReference type="PANTHER" id="PTHR10099">
    <property type="entry name" value="PHOSPHORIBOSYLFORMYLGLYCINAMIDINE SYNTHASE"/>
    <property type="match status" value="1"/>
</dbReference>
<dbReference type="GO" id="GO:0005737">
    <property type="term" value="C:cytoplasm"/>
    <property type="evidence" value="ECO:0007669"/>
    <property type="project" value="TreeGrafter"/>
</dbReference>
<evidence type="ECO:0000313" key="7">
    <source>
        <dbReference type="Proteomes" id="UP000479710"/>
    </source>
</evidence>
<feature type="domain" description="Phosphoribosylformylglycinamidine synthase N-terminal" evidence="5">
    <location>
        <begin position="2"/>
        <end position="46"/>
    </location>
</feature>
<keyword evidence="7" id="KW-1185">Reference proteome</keyword>
<reference evidence="6 7" key="1">
    <citation type="submission" date="2019-11" db="EMBL/GenBank/DDBJ databases">
        <title>Whole genome sequence of Oryza granulata.</title>
        <authorList>
            <person name="Li W."/>
        </authorList>
    </citation>
    <scope>NUCLEOTIDE SEQUENCE [LARGE SCALE GENOMIC DNA]</scope>
    <source>
        <strain evidence="7">cv. Menghai</strain>
        <tissue evidence="6">Leaf</tissue>
    </source>
</reference>
<dbReference type="GO" id="GO:0006164">
    <property type="term" value="P:purine nucleotide biosynthetic process"/>
    <property type="evidence" value="ECO:0007669"/>
    <property type="project" value="UniProtKB-KW"/>
</dbReference>